<dbReference type="EMBL" id="SMFL01000012">
    <property type="protein sequence ID" value="TDE11387.1"/>
    <property type="molecule type" value="Genomic_DNA"/>
</dbReference>
<dbReference type="OrthoDB" id="1190494at2"/>
<name>A0A4R5DE81_9BACT</name>
<dbReference type="Gene3D" id="3.90.470.20">
    <property type="entry name" value="4'-phosphopantetheinyl transferase domain"/>
    <property type="match status" value="1"/>
</dbReference>
<keyword evidence="4" id="KW-1185">Reference proteome</keyword>
<evidence type="ECO:0000259" key="2">
    <source>
        <dbReference type="Pfam" id="PF01648"/>
    </source>
</evidence>
<feature type="domain" description="4'-phosphopantetheinyl transferase" evidence="2">
    <location>
        <begin position="105"/>
        <end position="190"/>
    </location>
</feature>
<dbReference type="GO" id="GO:0000287">
    <property type="term" value="F:magnesium ion binding"/>
    <property type="evidence" value="ECO:0007669"/>
    <property type="project" value="InterPro"/>
</dbReference>
<accession>A0A4R5DE81</accession>
<organism evidence="3 4">
    <name type="scientific">Dyadobacter psychrotolerans</name>
    <dbReference type="NCBI Taxonomy" id="2541721"/>
    <lineage>
        <taxon>Bacteria</taxon>
        <taxon>Pseudomonadati</taxon>
        <taxon>Bacteroidota</taxon>
        <taxon>Cytophagia</taxon>
        <taxon>Cytophagales</taxon>
        <taxon>Spirosomataceae</taxon>
        <taxon>Dyadobacter</taxon>
    </lineage>
</organism>
<protein>
    <submittedName>
        <fullName evidence="3">4'-phosphopantetheinyl transferase superfamily protein</fullName>
    </submittedName>
</protein>
<keyword evidence="1 3" id="KW-0808">Transferase</keyword>
<dbReference type="GO" id="GO:0008897">
    <property type="term" value="F:holo-[acyl-carrier-protein] synthase activity"/>
    <property type="evidence" value="ECO:0007669"/>
    <property type="project" value="InterPro"/>
</dbReference>
<dbReference type="AlphaFoldDB" id="A0A4R5DE81"/>
<dbReference type="InterPro" id="IPR008278">
    <property type="entry name" value="4-PPantetheinyl_Trfase_dom"/>
</dbReference>
<evidence type="ECO:0000313" key="4">
    <source>
        <dbReference type="Proteomes" id="UP000294850"/>
    </source>
</evidence>
<dbReference type="Pfam" id="PF01648">
    <property type="entry name" value="ACPS"/>
    <property type="match status" value="1"/>
</dbReference>
<dbReference type="InterPro" id="IPR037143">
    <property type="entry name" value="4-PPantetheinyl_Trfase_dom_sf"/>
</dbReference>
<reference evidence="3 4" key="1">
    <citation type="submission" date="2019-03" db="EMBL/GenBank/DDBJ databases">
        <title>Dyadobacter AR-3-6 sp. nov., isolated from arctic soil.</title>
        <authorList>
            <person name="Chaudhary D.K."/>
        </authorList>
    </citation>
    <scope>NUCLEOTIDE SEQUENCE [LARGE SCALE GENOMIC DNA]</scope>
    <source>
        <strain evidence="3 4">AR-3-6</strain>
    </source>
</reference>
<sequence>MSTAYIKTPTENSILGLWHINESVQELLASLRLSENERHTFESKKNDARKKEWLACRNLLKAMTAGDLEIKYDSNGRPYFDDKVFEISISHSAEYACVYLNNKKPVGVDIQKIKPAISTGSDFFLSQEENKWVDKEDNLMLHIIWSGKESAFKYCGIMDLDLKKDIHISNFTRNQIGIIEVTILNYDLKDKILINYECFDDYVLTRTV</sequence>
<gene>
    <name evidence="3" type="ORF">E0F88_26115</name>
</gene>
<evidence type="ECO:0000256" key="1">
    <source>
        <dbReference type="ARBA" id="ARBA00022679"/>
    </source>
</evidence>
<proteinExistence type="predicted"/>
<dbReference type="Proteomes" id="UP000294850">
    <property type="component" value="Unassembled WGS sequence"/>
</dbReference>
<comment type="caution">
    <text evidence="3">The sequence shown here is derived from an EMBL/GenBank/DDBJ whole genome shotgun (WGS) entry which is preliminary data.</text>
</comment>
<evidence type="ECO:0000313" key="3">
    <source>
        <dbReference type="EMBL" id="TDE11387.1"/>
    </source>
</evidence>
<dbReference type="RefSeq" id="WP_131961233.1">
    <property type="nucleotide sequence ID" value="NZ_SMFL01000012.1"/>
</dbReference>
<dbReference type="SUPFAM" id="SSF56214">
    <property type="entry name" value="4'-phosphopantetheinyl transferase"/>
    <property type="match status" value="2"/>
</dbReference>